<evidence type="ECO:0000313" key="2">
    <source>
        <dbReference type="Proteomes" id="UP000029120"/>
    </source>
</evidence>
<dbReference type="AlphaFoldDB" id="A0A087GQF8"/>
<keyword evidence="2" id="KW-1185">Reference proteome</keyword>
<dbReference type="Gramene" id="KFK32110">
    <property type="protein sequence ID" value="KFK32110"/>
    <property type="gene ID" value="AALP_AA6G199900"/>
</dbReference>
<dbReference type="EMBL" id="CM002874">
    <property type="protein sequence ID" value="KFK32110.1"/>
    <property type="molecule type" value="Genomic_DNA"/>
</dbReference>
<accession>A0A087GQF8</accession>
<reference evidence="2" key="1">
    <citation type="journal article" date="2015" name="Nat. Plants">
        <title>Genome expansion of Arabis alpina linked with retrotransposition and reduced symmetric DNA methylation.</title>
        <authorList>
            <person name="Willing E.M."/>
            <person name="Rawat V."/>
            <person name="Mandakova T."/>
            <person name="Maumus F."/>
            <person name="James G.V."/>
            <person name="Nordstroem K.J."/>
            <person name="Becker C."/>
            <person name="Warthmann N."/>
            <person name="Chica C."/>
            <person name="Szarzynska B."/>
            <person name="Zytnicki M."/>
            <person name="Albani M.C."/>
            <person name="Kiefer C."/>
            <person name="Bergonzi S."/>
            <person name="Castaings L."/>
            <person name="Mateos J.L."/>
            <person name="Berns M.C."/>
            <person name="Bujdoso N."/>
            <person name="Piofczyk T."/>
            <person name="de Lorenzo L."/>
            <person name="Barrero-Sicilia C."/>
            <person name="Mateos I."/>
            <person name="Piednoel M."/>
            <person name="Hagmann J."/>
            <person name="Chen-Min-Tao R."/>
            <person name="Iglesias-Fernandez R."/>
            <person name="Schuster S.C."/>
            <person name="Alonso-Blanco C."/>
            <person name="Roudier F."/>
            <person name="Carbonero P."/>
            <person name="Paz-Ares J."/>
            <person name="Davis S.J."/>
            <person name="Pecinka A."/>
            <person name="Quesneville H."/>
            <person name="Colot V."/>
            <person name="Lysak M.A."/>
            <person name="Weigel D."/>
            <person name="Coupland G."/>
            <person name="Schneeberger K."/>
        </authorList>
    </citation>
    <scope>NUCLEOTIDE SEQUENCE [LARGE SCALE GENOMIC DNA]</scope>
    <source>
        <strain evidence="2">cv. Pajares</strain>
    </source>
</reference>
<proteinExistence type="predicted"/>
<dbReference type="Proteomes" id="UP000029120">
    <property type="component" value="Chromosome 6"/>
</dbReference>
<name>A0A087GQF8_ARAAL</name>
<sequence length="36" mass="3991">MIDSRPVLQLSLSDMGLELWPCADLVEGYVDLVAQI</sequence>
<organism evidence="1 2">
    <name type="scientific">Arabis alpina</name>
    <name type="common">Alpine rock-cress</name>
    <dbReference type="NCBI Taxonomy" id="50452"/>
    <lineage>
        <taxon>Eukaryota</taxon>
        <taxon>Viridiplantae</taxon>
        <taxon>Streptophyta</taxon>
        <taxon>Embryophyta</taxon>
        <taxon>Tracheophyta</taxon>
        <taxon>Spermatophyta</taxon>
        <taxon>Magnoliopsida</taxon>
        <taxon>eudicotyledons</taxon>
        <taxon>Gunneridae</taxon>
        <taxon>Pentapetalae</taxon>
        <taxon>rosids</taxon>
        <taxon>malvids</taxon>
        <taxon>Brassicales</taxon>
        <taxon>Brassicaceae</taxon>
        <taxon>Arabideae</taxon>
        <taxon>Arabis</taxon>
    </lineage>
</organism>
<evidence type="ECO:0000313" key="1">
    <source>
        <dbReference type="EMBL" id="KFK32110.1"/>
    </source>
</evidence>
<gene>
    <name evidence="1" type="ordered locus">AALP_Aa6g199900</name>
</gene>
<protein>
    <submittedName>
        <fullName evidence="1">Uncharacterized protein</fullName>
    </submittedName>
</protein>